<evidence type="ECO:0000259" key="1">
    <source>
        <dbReference type="PROSITE" id="PS50943"/>
    </source>
</evidence>
<dbReference type="SUPFAM" id="SSF47413">
    <property type="entry name" value="lambda repressor-like DNA-binding domains"/>
    <property type="match status" value="1"/>
</dbReference>
<feature type="domain" description="HTH cro/C1-type" evidence="1">
    <location>
        <begin position="84"/>
        <end position="138"/>
    </location>
</feature>
<dbReference type="SMART" id="SM00530">
    <property type="entry name" value="HTH_XRE"/>
    <property type="match status" value="1"/>
</dbReference>
<organism evidence="2">
    <name type="scientific">Salmonella newport</name>
    <dbReference type="NCBI Taxonomy" id="108619"/>
    <lineage>
        <taxon>Bacteria</taxon>
        <taxon>Pseudomonadati</taxon>
        <taxon>Pseudomonadota</taxon>
        <taxon>Gammaproteobacteria</taxon>
        <taxon>Enterobacterales</taxon>
        <taxon>Enterobacteriaceae</taxon>
        <taxon>Salmonella</taxon>
    </lineage>
</organism>
<dbReference type="Gene3D" id="1.10.260.40">
    <property type="entry name" value="lambda repressor-like DNA-binding domains"/>
    <property type="match status" value="1"/>
</dbReference>
<dbReference type="PROSITE" id="PS50943">
    <property type="entry name" value="HTH_CROC1"/>
    <property type="match status" value="1"/>
</dbReference>
<accession>A0A5U9KZ15</accession>
<dbReference type="CDD" id="cd00093">
    <property type="entry name" value="HTH_XRE"/>
    <property type="match status" value="1"/>
</dbReference>
<gene>
    <name evidence="2" type="ORF">DRY71_28000</name>
</gene>
<proteinExistence type="predicted"/>
<dbReference type="AlphaFoldDB" id="A0A5U9KZ15"/>
<dbReference type="InterPro" id="IPR010982">
    <property type="entry name" value="Lambda_DNA-bd_dom_sf"/>
</dbReference>
<dbReference type="GO" id="GO:0003677">
    <property type="term" value="F:DNA binding"/>
    <property type="evidence" value="ECO:0007669"/>
    <property type="project" value="InterPro"/>
</dbReference>
<comment type="caution">
    <text evidence="2">The sequence shown here is derived from an EMBL/GenBank/DDBJ whole genome shotgun (WGS) entry which is preliminary data.</text>
</comment>
<evidence type="ECO:0000313" key="2">
    <source>
        <dbReference type="EMBL" id="EBS2696485.1"/>
    </source>
</evidence>
<name>A0A5U9KZ15_SALNE</name>
<dbReference type="EMBL" id="AAGUYM010000085">
    <property type="protein sequence ID" value="EBS2696485.1"/>
    <property type="molecule type" value="Genomic_DNA"/>
</dbReference>
<dbReference type="Proteomes" id="UP000839726">
    <property type="component" value="Unassembled WGS sequence"/>
</dbReference>
<sequence length="154" mass="17209">MKTPVRVIEDITAQIIEGKTLLESIYRESDENEKTDCYTACLLRSLEKTVDNAREYVIQFSKNYKHSKPTATTGYTPYNIGNRIQIARENLGMSEDDLAEKLDIHPGDVLTWEDGADQPLAGMVIPLANALKCDPMWLLTGESSNRQISADSGK</sequence>
<dbReference type="InterPro" id="IPR001387">
    <property type="entry name" value="Cro/C1-type_HTH"/>
</dbReference>
<dbReference type="Pfam" id="PF12844">
    <property type="entry name" value="HTH_19"/>
    <property type="match status" value="1"/>
</dbReference>
<protein>
    <recommendedName>
        <fullName evidence="1">HTH cro/C1-type domain-containing protein</fullName>
    </recommendedName>
</protein>
<reference evidence="2" key="1">
    <citation type="submission" date="2018-07" db="EMBL/GenBank/DDBJ databases">
        <authorList>
            <person name="Ashton P.M."/>
            <person name="Dallman T."/>
            <person name="Nair S."/>
            <person name="De Pinna E."/>
            <person name="Peters T."/>
            <person name="Grant K."/>
        </authorList>
    </citation>
    <scope>NUCLEOTIDE SEQUENCE [LARGE SCALE GENOMIC DNA]</scope>
    <source>
        <strain evidence="2">436933</strain>
    </source>
</reference>